<dbReference type="PROSITE" id="PS51228">
    <property type="entry name" value="ACB_2"/>
    <property type="match status" value="1"/>
</dbReference>
<dbReference type="Pfam" id="PF00887">
    <property type="entry name" value="ACBP"/>
    <property type="match status" value="1"/>
</dbReference>
<dbReference type="AlphaFoldDB" id="A0A0L0T9V9"/>
<dbReference type="GO" id="GO:0006631">
    <property type="term" value="P:fatty acid metabolic process"/>
    <property type="evidence" value="ECO:0007669"/>
    <property type="project" value="TreeGrafter"/>
</dbReference>
<evidence type="ECO:0000256" key="4">
    <source>
        <dbReference type="SAM" id="Phobius"/>
    </source>
</evidence>
<sequence>MHGADPQLAARFARAVDLVQSLSPADAADAPLAPSNAEKLRFYALYKQATRGDATGPRPGLFQLVARAKYDAWTALRGTPRAQAMSEYVEMLLAVLRRFPDRPQAQAVLASFTEERASGETLKVPNGGSGLPRVPSAVSTGTAHHDERYFSADEPEPESDGELDDGEDEEEEDEDDDTARDPAATVDDLPVPRSRAWRPSSTPVADGASIASGVTVRAIVLPPPSPTLRSASPGSPPANPAADESWTRASASTTNSSRASLSPRPRTLDSEPTPPQPRTLAAALAVIADLRAQLAGAKAAASIAACPVAGRRTPSPRPMPAVARARHVIGWIARHVGVAVILAVVLAAVMRDLRRRQSPAYAWAVVAVRAVVEG</sequence>
<feature type="transmembrane region" description="Helical" evidence="4">
    <location>
        <begin position="328"/>
        <end position="349"/>
    </location>
</feature>
<dbReference type="OrthoDB" id="346910at2759"/>
<dbReference type="EMBL" id="GG745372">
    <property type="protein sequence ID" value="KNE71527.1"/>
    <property type="molecule type" value="Genomic_DNA"/>
</dbReference>
<dbReference type="SUPFAM" id="SSF47027">
    <property type="entry name" value="Acyl-CoA binding protein"/>
    <property type="match status" value="1"/>
</dbReference>
<dbReference type="InterPro" id="IPR000582">
    <property type="entry name" value="Acyl-CoA-binding_protein"/>
</dbReference>
<keyword evidence="4" id="KW-0472">Membrane</keyword>
<gene>
    <name evidence="6" type="ORF">AMAG_15742</name>
</gene>
<organism evidence="6 7">
    <name type="scientific">Allomyces macrogynus (strain ATCC 38327)</name>
    <name type="common">Allomyces javanicus var. macrogynus</name>
    <dbReference type="NCBI Taxonomy" id="578462"/>
    <lineage>
        <taxon>Eukaryota</taxon>
        <taxon>Fungi</taxon>
        <taxon>Fungi incertae sedis</taxon>
        <taxon>Blastocladiomycota</taxon>
        <taxon>Blastocladiomycetes</taxon>
        <taxon>Blastocladiales</taxon>
        <taxon>Blastocladiaceae</taxon>
        <taxon>Allomyces</taxon>
    </lineage>
</organism>
<feature type="compositionally biased region" description="Low complexity" evidence="3">
    <location>
        <begin position="247"/>
        <end position="262"/>
    </location>
</feature>
<dbReference type="STRING" id="578462.A0A0L0T9V9"/>
<name>A0A0L0T9V9_ALLM3</name>
<feature type="region of interest" description="Disordered" evidence="3">
    <location>
        <begin position="119"/>
        <end position="209"/>
    </location>
</feature>
<evidence type="ECO:0000313" key="6">
    <source>
        <dbReference type="EMBL" id="KNE71527.1"/>
    </source>
</evidence>
<evidence type="ECO:0000313" key="7">
    <source>
        <dbReference type="Proteomes" id="UP000054350"/>
    </source>
</evidence>
<keyword evidence="2" id="KW-0446">Lipid-binding</keyword>
<evidence type="ECO:0000256" key="1">
    <source>
        <dbReference type="ARBA" id="ARBA00005567"/>
    </source>
</evidence>
<evidence type="ECO:0000259" key="5">
    <source>
        <dbReference type="PROSITE" id="PS51228"/>
    </source>
</evidence>
<comment type="similarity">
    <text evidence="1">Belongs to the ACBP family.</text>
</comment>
<reference evidence="7" key="2">
    <citation type="submission" date="2009-11" db="EMBL/GenBank/DDBJ databases">
        <title>The Genome Sequence of Allomyces macrogynus strain ATCC 38327.</title>
        <authorList>
            <consortium name="The Broad Institute Genome Sequencing Platform"/>
            <person name="Russ C."/>
            <person name="Cuomo C."/>
            <person name="Shea T."/>
            <person name="Young S.K."/>
            <person name="Zeng Q."/>
            <person name="Koehrsen M."/>
            <person name="Haas B."/>
            <person name="Borodovsky M."/>
            <person name="Guigo R."/>
            <person name="Alvarado L."/>
            <person name="Berlin A."/>
            <person name="Borenstein D."/>
            <person name="Chen Z."/>
            <person name="Engels R."/>
            <person name="Freedman E."/>
            <person name="Gellesch M."/>
            <person name="Goldberg J."/>
            <person name="Griggs A."/>
            <person name="Gujja S."/>
            <person name="Heiman D."/>
            <person name="Hepburn T."/>
            <person name="Howarth C."/>
            <person name="Jen D."/>
            <person name="Larson L."/>
            <person name="Lewis B."/>
            <person name="Mehta T."/>
            <person name="Park D."/>
            <person name="Pearson M."/>
            <person name="Roberts A."/>
            <person name="Saif S."/>
            <person name="Shenoy N."/>
            <person name="Sisk P."/>
            <person name="Stolte C."/>
            <person name="Sykes S."/>
            <person name="Walk T."/>
            <person name="White J."/>
            <person name="Yandava C."/>
            <person name="Burger G."/>
            <person name="Gray M.W."/>
            <person name="Holland P.W.H."/>
            <person name="King N."/>
            <person name="Lang F.B.F."/>
            <person name="Roger A.J."/>
            <person name="Ruiz-Trillo I."/>
            <person name="Lander E."/>
            <person name="Nusbaum C."/>
        </authorList>
    </citation>
    <scope>NUCLEOTIDE SEQUENCE [LARGE SCALE GENOMIC DNA]</scope>
    <source>
        <strain evidence="7">ATCC 38327</strain>
    </source>
</reference>
<keyword evidence="4" id="KW-1133">Transmembrane helix</keyword>
<dbReference type="PROSITE" id="PS00880">
    <property type="entry name" value="ACB_1"/>
    <property type="match status" value="1"/>
</dbReference>
<dbReference type="InterPro" id="IPR014352">
    <property type="entry name" value="FERM/acyl-CoA-bd_prot_sf"/>
</dbReference>
<dbReference type="InterPro" id="IPR022408">
    <property type="entry name" value="Acyl-CoA-binding_prot_CS"/>
</dbReference>
<evidence type="ECO:0000256" key="2">
    <source>
        <dbReference type="ARBA" id="ARBA00023121"/>
    </source>
</evidence>
<feature type="region of interest" description="Disordered" evidence="3">
    <location>
        <begin position="225"/>
        <end position="276"/>
    </location>
</feature>
<dbReference type="VEuPathDB" id="FungiDB:AMAG_15742"/>
<dbReference type="Proteomes" id="UP000054350">
    <property type="component" value="Unassembled WGS sequence"/>
</dbReference>
<reference evidence="6 7" key="1">
    <citation type="submission" date="2009-11" db="EMBL/GenBank/DDBJ databases">
        <title>Annotation of Allomyces macrogynus ATCC 38327.</title>
        <authorList>
            <consortium name="The Broad Institute Genome Sequencing Platform"/>
            <person name="Russ C."/>
            <person name="Cuomo C."/>
            <person name="Burger G."/>
            <person name="Gray M.W."/>
            <person name="Holland P.W.H."/>
            <person name="King N."/>
            <person name="Lang F.B.F."/>
            <person name="Roger A.J."/>
            <person name="Ruiz-Trillo I."/>
            <person name="Young S.K."/>
            <person name="Zeng Q."/>
            <person name="Gargeya S."/>
            <person name="Fitzgerald M."/>
            <person name="Haas B."/>
            <person name="Abouelleil A."/>
            <person name="Alvarado L."/>
            <person name="Arachchi H.M."/>
            <person name="Berlin A."/>
            <person name="Chapman S.B."/>
            <person name="Gearin G."/>
            <person name="Goldberg J."/>
            <person name="Griggs A."/>
            <person name="Gujja S."/>
            <person name="Hansen M."/>
            <person name="Heiman D."/>
            <person name="Howarth C."/>
            <person name="Larimer J."/>
            <person name="Lui A."/>
            <person name="MacDonald P.J.P."/>
            <person name="McCowen C."/>
            <person name="Montmayeur A."/>
            <person name="Murphy C."/>
            <person name="Neiman D."/>
            <person name="Pearson M."/>
            <person name="Priest M."/>
            <person name="Roberts A."/>
            <person name="Saif S."/>
            <person name="Shea T."/>
            <person name="Sisk P."/>
            <person name="Stolte C."/>
            <person name="Sykes S."/>
            <person name="Wortman J."/>
            <person name="Nusbaum C."/>
            <person name="Birren B."/>
        </authorList>
    </citation>
    <scope>NUCLEOTIDE SEQUENCE [LARGE SCALE GENOMIC DNA]</scope>
    <source>
        <strain evidence="6 7">ATCC 38327</strain>
    </source>
</reference>
<protein>
    <recommendedName>
        <fullName evidence="5">ACB domain-containing protein</fullName>
    </recommendedName>
</protein>
<dbReference type="InterPro" id="IPR035984">
    <property type="entry name" value="Acyl-CoA-binding_sf"/>
</dbReference>
<accession>A0A0L0T9V9</accession>
<feature type="domain" description="ACB" evidence="5">
    <location>
        <begin position="8"/>
        <end position="101"/>
    </location>
</feature>
<keyword evidence="7" id="KW-1185">Reference proteome</keyword>
<evidence type="ECO:0000256" key="3">
    <source>
        <dbReference type="SAM" id="MobiDB-lite"/>
    </source>
</evidence>
<dbReference type="PANTHER" id="PTHR23310:SF62">
    <property type="entry name" value="ACYL-COA BINDING PROTEIN 1, ISOFORM A"/>
    <property type="match status" value="1"/>
</dbReference>
<dbReference type="eggNOG" id="KOG0817">
    <property type="taxonomic scope" value="Eukaryota"/>
</dbReference>
<keyword evidence="4" id="KW-0812">Transmembrane</keyword>
<dbReference type="Gene3D" id="1.20.80.10">
    <property type="match status" value="1"/>
</dbReference>
<dbReference type="GO" id="GO:0000062">
    <property type="term" value="F:fatty-acyl-CoA binding"/>
    <property type="evidence" value="ECO:0007669"/>
    <property type="project" value="InterPro"/>
</dbReference>
<proteinExistence type="inferred from homology"/>
<dbReference type="PANTHER" id="PTHR23310">
    <property type="entry name" value="ACYL-COA-BINDING PROTEIN, ACBP"/>
    <property type="match status" value="1"/>
</dbReference>
<feature type="compositionally biased region" description="Acidic residues" evidence="3">
    <location>
        <begin position="153"/>
        <end position="178"/>
    </location>
</feature>